<dbReference type="GO" id="GO:0008483">
    <property type="term" value="F:transaminase activity"/>
    <property type="evidence" value="ECO:0007669"/>
    <property type="project" value="UniProtKB-KW"/>
</dbReference>
<dbReference type="SMART" id="SM00345">
    <property type="entry name" value="HTH_GNTR"/>
    <property type="match status" value="1"/>
</dbReference>
<accession>I3TXE1</accession>
<keyword evidence="7" id="KW-0808">Transferase</keyword>
<evidence type="ECO:0000313" key="7">
    <source>
        <dbReference type="EMBL" id="AFK57429.1"/>
    </source>
</evidence>
<dbReference type="InterPro" id="IPR004839">
    <property type="entry name" value="Aminotransferase_I/II_large"/>
</dbReference>
<dbReference type="InterPro" id="IPR051446">
    <property type="entry name" value="HTH_trans_reg/aminotransferase"/>
</dbReference>
<evidence type="ECO:0000256" key="2">
    <source>
        <dbReference type="ARBA" id="ARBA00022898"/>
    </source>
</evidence>
<dbReference type="PANTHER" id="PTHR46577">
    <property type="entry name" value="HTH-TYPE TRANSCRIPTIONAL REGULATORY PROTEIN GABR"/>
    <property type="match status" value="1"/>
</dbReference>
<geneLocation type="plasmid" evidence="7 8">
    <name>pTM3</name>
</geneLocation>
<dbReference type="Gene3D" id="3.40.640.10">
    <property type="entry name" value="Type I PLP-dependent aspartate aminotransferase-like (Major domain)"/>
    <property type="match status" value="1"/>
</dbReference>
<keyword evidence="5" id="KW-0804">Transcription</keyword>
<keyword evidence="8" id="KW-1185">Reference proteome</keyword>
<dbReference type="GO" id="GO:0003700">
    <property type="term" value="F:DNA-binding transcription factor activity"/>
    <property type="evidence" value="ECO:0007669"/>
    <property type="project" value="InterPro"/>
</dbReference>
<keyword evidence="3" id="KW-0805">Transcription regulation</keyword>
<dbReference type="InterPro" id="IPR036388">
    <property type="entry name" value="WH-like_DNA-bd_sf"/>
</dbReference>
<dbReference type="SUPFAM" id="SSF46785">
    <property type="entry name" value="Winged helix' DNA-binding domain"/>
    <property type="match status" value="1"/>
</dbReference>
<evidence type="ECO:0000256" key="4">
    <source>
        <dbReference type="ARBA" id="ARBA00023125"/>
    </source>
</evidence>
<dbReference type="Pfam" id="PF00155">
    <property type="entry name" value="Aminotran_1_2"/>
    <property type="match status" value="1"/>
</dbReference>
<dbReference type="SUPFAM" id="SSF53383">
    <property type="entry name" value="PLP-dependent transferases"/>
    <property type="match status" value="1"/>
</dbReference>
<keyword evidence="4" id="KW-0238">DNA-binding</keyword>
<dbReference type="CDD" id="cd00609">
    <property type="entry name" value="AAT_like"/>
    <property type="match status" value="1"/>
</dbReference>
<feature type="domain" description="HTH gntR-type" evidence="6">
    <location>
        <begin position="16"/>
        <end position="84"/>
    </location>
</feature>
<evidence type="ECO:0000259" key="6">
    <source>
        <dbReference type="PROSITE" id="PS50949"/>
    </source>
</evidence>
<dbReference type="InterPro" id="IPR015424">
    <property type="entry name" value="PyrdxlP-dep_Trfase"/>
</dbReference>
<reference evidence="7 8" key="1">
    <citation type="journal article" date="2012" name="J. Am. Chem. Soc.">
        <title>Bacterial biosynthesis and maturation of the didemnin anti-cancer agents.</title>
        <authorList>
            <person name="Xu Y."/>
            <person name="Kersten R.D."/>
            <person name="Nam S.J."/>
            <person name="Lu L."/>
            <person name="Al-Suwailem A.M."/>
            <person name="Zheng H."/>
            <person name="Fenical W."/>
            <person name="Dorrestein P.C."/>
            <person name="Moore B.S."/>
            <person name="Qian P.Y."/>
        </authorList>
    </citation>
    <scope>NUCLEOTIDE SEQUENCE [LARGE SCALE GENOMIC DNA]</scope>
    <source>
        <strain evidence="7 8">KA081020-065</strain>
    </source>
</reference>
<name>I3TXE1_TISMK</name>
<keyword evidence="7" id="KW-0614">Plasmid</keyword>
<keyword evidence="2" id="KW-0663">Pyridoxal phosphate</keyword>
<evidence type="ECO:0000256" key="1">
    <source>
        <dbReference type="ARBA" id="ARBA00005384"/>
    </source>
</evidence>
<comment type="similarity">
    <text evidence="1">In the C-terminal section; belongs to the class-I pyridoxal-phosphate-dependent aminotransferase family.</text>
</comment>
<dbReference type="RefSeq" id="WP_014748418.1">
    <property type="nucleotide sequence ID" value="NC_017958.1"/>
</dbReference>
<dbReference type="PANTHER" id="PTHR46577:SF1">
    <property type="entry name" value="HTH-TYPE TRANSCRIPTIONAL REGULATORY PROTEIN GABR"/>
    <property type="match status" value="1"/>
</dbReference>
<dbReference type="CDD" id="cd07377">
    <property type="entry name" value="WHTH_GntR"/>
    <property type="match status" value="1"/>
</dbReference>
<evidence type="ECO:0000256" key="3">
    <source>
        <dbReference type="ARBA" id="ARBA00023015"/>
    </source>
</evidence>
<evidence type="ECO:0000313" key="8">
    <source>
        <dbReference type="Proteomes" id="UP000005258"/>
    </source>
</evidence>
<dbReference type="InterPro" id="IPR015421">
    <property type="entry name" value="PyrdxlP-dep_Trfase_major"/>
</dbReference>
<gene>
    <name evidence="7" type="ordered locus">TMO_c0819</name>
</gene>
<protein>
    <submittedName>
        <fullName evidence="7">GntR family transcriptional regulator with aminotransferase domain</fullName>
    </submittedName>
</protein>
<dbReference type="EMBL" id="CP003239">
    <property type="protein sequence ID" value="AFK57429.1"/>
    <property type="molecule type" value="Genomic_DNA"/>
</dbReference>
<dbReference type="AlphaFoldDB" id="I3TXE1"/>
<dbReference type="Pfam" id="PF00392">
    <property type="entry name" value="GntR"/>
    <property type="match status" value="1"/>
</dbReference>
<dbReference type="InterPro" id="IPR036390">
    <property type="entry name" value="WH_DNA-bd_sf"/>
</dbReference>
<dbReference type="Proteomes" id="UP000005258">
    <property type="component" value="Plasmid pTM3"/>
</dbReference>
<dbReference type="GO" id="GO:0030170">
    <property type="term" value="F:pyridoxal phosphate binding"/>
    <property type="evidence" value="ECO:0007669"/>
    <property type="project" value="InterPro"/>
</dbReference>
<evidence type="ECO:0000256" key="5">
    <source>
        <dbReference type="ARBA" id="ARBA00023163"/>
    </source>
</evidence>
<sequence>MRRPSDWTPRLAAGDGALAERLAAALADDIARGRIAPGDRLPAHRDLAWRLEIGLGTVTRAYALLERRGLVVPERGRGMFVAVPPAQAPGPVDLCVNTPPRMLDTQALRASLARLAARIDMSGFGSYTPSAGTPQHRAMMARWLARDRLELPPSRLMLTSGAQHALAVAIATTTGGRPGTILTESLTYPGIITIARHAGHRLQPVMVDDQGMCPDALDRALHTALRDGRPGQRLIYVTPTLHNPTAASMSRTRREAILSVAAAHDAVIVEDDVYGVFAAGDMPPLTALAPDRCLYVSGLSKSLSPGLRIGALAVPPAFLEAAADALAASATMAPPLGCLLMESWLEDGTAEAVEQAVRAESRARTTLARRLLGKHVAPQETPGFHIWLPMPRPRAEALAMAAATRGIRVTPPSAPMVDDHPGAPAGLRLCLGGPSAEALTTALNDIARLVEERDTDPAAYVAI</sequence>
<dbReference type="InterPro" id="IPR000524">
    <property type="entry name" value="Tscrpt_reg_HTH_GntR"/>
</dbReference>
<dbReference type="KEGG" id="tmo:TMO_c0819"/>
<proteinExistence type="inferred from homology"/>
<keyword evidence="7" id="KW-0032">Aminotransferase</keyword>
<dbReference type="Gene3D" id="1.10.10.10">
    <property type="entry name" value="Winged helix-like DNA-binding domain superfamily/Winged helix DNA-binding domain"/>
    <property type="match status" value="1"/>
</dbReference>
<dbReference type="PROSITE" id="PS50949">
    <property type="entry name" value="HTH_GNTR"/>
    <property type="match status" value="1"/>
</dbReference>
<dbReference type="PATRIC" id="fig|1110502.3.peg.5697"/>
<organism evidence="7 8">
    <name type="scientific">Tistrella mobilis (strain KA081020-065)</name>
    <dbReference type="NCBI Taxonomy" id="1110502"/>
    <lineage>
        <taxon>Bacteria</taxon>
        <taxon>Pseudomonadati</taxon>
        <taxon>Pseudomonadota</taxon>
        <taxon>Alphaproteobacteria</taxon>
        <taxon>Geminicoccales</taxon>
        <taxon>Geminicoccaceae</taxon>
        <taxon>Tistrella</taxon>
    </lineage>
</organism>
<dbReference type="HOGENOM" id="CLU_017584_0_0_5"/>
<dbReference type="GO" id="GO:0003677">
    <property type="term" value="F:DNA binding"/>
    <property type="evidence" value="ECO:0007669"/>
    <property type="project" value="UniProtKB-KW"/>
</dbReference>